<reference evidence="1" key="1">
    <citation type="submission" date="2014-09" db="EMBL/GenBank/DDBJ databases">
        <authorList>
            <person name="Magalhaes I.L.F."/>
            <person name="Oliveira U."/>
            <person name="Santos F.R."/>
            <person name="Vidigal T.H.D.A."/>
            <person name="Brescovit A.D."/>
            <person name="Santos A.J."/>
        </authorList>
    </citation>
    <scope>NUCLEOTIDE SEQUENCE</scope>
    <source>
        <tissue evidence="1">Shoot tissue taken approximately 20 cm above the soil surface</tissue>
    </source>
</reference>
<name>A0A0A9DCE0_ARUDO</name>
<reference evidence="1" key="2">
    <citation type="journal article" date="2015" name="Data Brief">
        <title>Shoot transcriptome of the giant reed, Arundo donax.</title>
        <authorList>
            <person name="Barrero R.A."/>
            <person name="Guerrero F.D."/>
            <person name="Moolhuijzen P."/>
            <person name="Goolsby J.A."/>
            <person name="Tidwell J."/>
            <person name="Bellgard S.E."/>
            <person name="Bellgard M.I."/>
        </authorList>
    </citation>
    <scope>NUCLEOTIDE SEQUENCE</scope>
    <source>
        <tissue evidence="1">Shoot tissue taken approximately 20 cm above the soil surface</tissue>
    </source>
</reference>
<organism evidence="1">
    <name type="scientific">Arundo donax</name>
    <name type="common">Giant reed</name>
    <name type="synonym">Donax arundinaceus</name>
    <dbReference type="NCBI Taxonomy" id="35708"/>
    <lineage>
        <taxon>Eukaryota</taxon>
        <taxon>Viridiplantae</taxon>
        <taxon>Streptophyta</taxon>
        <taxon>Embryophyta</taxon>
        <taxon>Tracheophyta</taxon>
        <taxon>Spermatophyta</taxon>
        <taxon>Magnoliopsida</taxon>
        <taxon>Liliopsida</taxon>
        <taxon>Poales</taxon>
        <taxon>Poaceae</taxon>
        <taxon>PACMAD clade</taxon>
        <taxon>Arundinoideae</taxon>
        <taxon>Arundineae</taxon>
        <taxon>Arundo</taxon>
    </lineage>
</organism>
<dbReference type="AlphaFoldDB" id="A0A0A9DCE0"/>
<sequence length="85" mass="9636">MVLERELLISTRIYLGQDIWIYPTLLGLFSPILKFGRPLPFLTLLSRLRISLCTGASGGLRWIYPNHLNRCWTSFSSIGATPSLL</sequence>
<dbReference type="EMBL" id="GBRH01216478">
    <property type="protein sequence ID" value="JAD81417.1"/>
    <property type="molecule type" value="Transcribed_RNA"/>
</dbReference>
<protein>
    <submittedName>
        <fullName evidence="1">Uncharacterized protein</fullName>
    </submittedName>
</protein>
<accession>A0A0A9DCE0</accession>
<evidence type="ECO:0000313" key="1">
    <source>
        <dbReference type="EMBL" id="JAD81417.1"/>
    </source>
</evidence>
<proteinExistence type="predicted"/>